<evidence type="ECO:0000313" key="2">
    <source>
        <dbReference type="EMBL" id="PKR50465.1"/>
    </source>
</evidence>
<feature type="coiled-coil region" evidence="1">
    <location>
        <begin position="15"/>
        <end position="57"/>
    </location>
</feature>
<dbReference type="OrthoDB" id="6826934at2"/>
<sequence length="407" mass="48047">MIFKKIMHFFCGRSLEKETAKTNALFREVEQHEKAVMDRLKAQADDWRVQVVAYKKKRDAELQEFMAFMNKQLGLAESYVPCLGDFQDKVFVCFDSWMNTFIAEQRIKLLSERITTKLQMRNFITALRVELNKLTQRNKRNQWHQMIKERPVLVSSTFIDRTARQVGNNQKSNSKSIGHELSRLKSHYMTLQTEITKLRNERNLLIASSKELIETHKVHKAELNNQYRKCSELFCEIKDRFSDHFGSTVTGNSLADSWITEIGSPVTLPKLFSKHKETAAIKRKVQDEFNNLTQNFQDIRSRIASSRESGDFSTFIEDKATRDRLFRERQEVGERRSKINTARKIIYERGNEVKEMLAKFDSLEPDESIRRIMEIFRMGKDFDVRHAIGVSTREDRRKHYELKNQNR</sequence>
<proteinExistence type="predicted"/>
<dbReference type="Proteomes" id="UP000233597">
    <property type="component" value="Unassembled WGS sequence"/>
</dbReference>
<organism evidence="2 3">
    <name type="scientific">Thalassospira marina</name>
    <dbReference type="NCBI Taxonomy" id="2048283"/>
    <lineage>
        <taxon>Bacteria</taxon>
        <taxon>Pseudomonadati</taxon>
        <taxon>Pseudomonadota</taxon>
        <taxon>Alphaproteobacteria</taxon>
        <taxon>Rhodospirillales</taxon>
        <taxon>Thalassospiraceae</taxon>
        <taxon>Thalassospira</taxon>
    </lineage>
</organism>
<gene>
    <name evidence="2" type="ORF">COO20_21570</name>
</gene>
<dbReference type="AlphaFoldDB" id="A0A2N3KIU5"/>
<evidence type="ECO:0000313" key="3">
    <source>
        <dbReference type="Proteomes" id="UP000233597"/>
    </source>
</evidence>
<evidence type="ECO:0000256" key="1">
    <source>
        <dbReference type="SAM" id="Coils"/>
    </source>
</evidence>
<name>A0A2N3KIU5_9PROT</name>
<keyword evidence="1" id="KW-0175">Coiled coil</keyword>
<comment type="caution">
    <text evidence="2">The sequence shown here is derived from an EMBL/GenBank/DDBJ whole genome shotgun (WGS) entry which is preliminary data.</text>
</comment>
<reference evidence="2 3" key="1">
    <citation type="submission" date="2017-09" db="EMBL/GenBank/DDBJ databases">
        <title>Biodiversity and function of Thalassospira species in the particle-attached aromatic-hydrocarbon-degrading consortia from the surface seawater of the South China Sea.</title>
        <authorList>
            <person name="Dong C."/>
            <person name="Liu R."/>
            <person name="Shao Z."/>
        </authorList>
    </citation>
    <scope>NUCLEOTIDE SEQUENCE [LARGE SCALE GENOMIC DNA]</scope>
    <source>
        <strain evidence="2 3">CSC1P2</strain>
    </source>
</reference>
<protein>
    <submittedName>
        <fullName evidence="2">Uncharacterized protein</fullName>
    </submittedName>
</protein>
<dbReference type="RefSeq" id="WP_101270297.1">
    <property type="nucleotide sequence ID" value="NZ_NWTK01000017.1"/>
</dbReference>
<dbReference type="EMBL" id="NWTK01000017">
    <property type="protein sequence ID" value="PKR50465.1"/>
    <property type="molecule type" value="Genomic_DNA"/>
</dbReference>
<accession>A0A2N3KIU5</accession>